<protein>
    <submittedName>
        <fullName evidence="1">Uncharacterized protein</fullName>
    </submittedName>
</protein>
<evidence type="ECO:0000313" key="2">
    <source>
        <dbReference type="EMBL" id="WMP11968.1"/>
    </source>
</evidence>
<proteinExistence type="predicted"/>
<organism evidence="1">
    <name type="scientific">Laurencia australis</name>
    <dbReference type="NCBI Taxonomy" id="3073067"/>
    <lineage>
        <taxon>Eukaryota</taxon>
        <taxon>Rhodophyta</taxon>
        <taxon>Florideophyceae</taxon>
        <taxon>Rhodymeniophycidae</taxon>
        <taxon>Ceramiales</taxon>
        <taxon>Rhodomelaceae</taxon>
        <taxon>Laurencieae</taxon>
        <taxon>Laurencia</taxon>
    </lineage>
</organism>
<keyword evidence="1" id="KW-0150">Chloroplast</keyword>
<accession>A0AA51NE89</accession>
<sequence>MVDTSQVIILVEYIITRFYLSCKVFQKKNFSSVSLIY</sequence>
<name>A0AA51NE89_9FLOR</name>
<gene>
    <name evidence="1" type="primary">orf866</name>
</gene>
<dbReference type="AlphaFoldDB" id="A0AA51NE89"/>
<dbReference type="EMBL" id="OQ908869">
    <property type="protein sequence ID" value="WMP11968.1"/>
    <property type="molecule type" value="Genomic_DNA"/>
</dbReference>
<evidence type="ECO:0000313" key="1">
    <source>
        <dbReference type="EMBL" id="WMP11757.1"/>
    </source>
</evidence>
<keyword evidence="1" id="KW-0934">Plastid</keyword>
<reference evidence="1" key="1">
    <citation type="journal article" date="2023" name="J. Phycol.">
        <title>Gene-rich plastid genomes of two parasitic red algal species, Laurencia australis and L. verruciformis (Rhodomelaceae, Ceramiales), and a taxonomic revision of Janczewskia.</title>
        <authorList>
            <person name="Preuss M."/>
            <person name="Diaz-Tapia P."/>
            <person name="Verbruggen H."/>
            <person name="Zuccarello G.C."/>
        </authorList>
    </citation>
    <scope>NUCLEOTIDE SEQUENCE</scope>
    <source>
        <strain evidence="1">B1P</strain>
        <strain evidence="2">B2P</strain>
    </source>
</reference>
<geneLocation type="chloroplast" evidence="1"/>
<dbReference type="EMBL" id="OQ908868">
    <property type="protein sequence ID" value="WMP11757.1"/>
    <property type="molecule type" value="Genomic_DNA"/>
</dbReference>